<feature type="region of interest" description="Disordered" evidence="1">
    <location>
        <begin position="1"/>
        <end position="176"/>
    </location>
</feature>
<feature type="compositionally biased region" description="Basic and acidic residues" evidence="1">
    <location>
        <begin position="89"/>
        <end position="100"/>
    </location>
</feature>
<keyword evidence="3" id="KW-1185">Reference proteome</keyword>
<name>A0A9W7D7Z7_9STRA</name>
<sequence length="228" mass="25634">MRLERDENNSQQAAPGHVESPQTLQGLVLQASGARPPGSEEWESEAAGEGEYRPNRETSAHESSRRSLRGVPDDDEAWSQQRVASVRQLPERSLGEDKPPANRVMSSRTAATRPQTRRQSARLANISIRVPQNRETDDQNNERYDPNDDEETKEEEDSSPSSTSSGSKKQRKRPHYLSHEDRCQIIECIAGGEQQAALAREFGVTRAAVCHIQKHRFEILARPVDQET</sequence>
<protein>
    <submittedName>
        <fullName evidence="2">Unnamed protein product</fullName>
    </submittedName>
</protein>
<comment type="caution">
    <text evidence="2">The sequence shown here is derived from an EMBL/GenBank/DDBJ whole genome shotgun (WGS) entry which is preliminary data.</text>
</comment>
<proteinExistence type="predicted"/>
<feature type="compositionally biased region" description="Acidic residues" evidence="1">
    <location>
        <begin position="147"/>
        <end position="158"/>
    </location>
</feature>
<evidence type="ECO:0000256" key="1">
    <source>
        <dbReference type="SAM" id="MobiDB-lite"/>
    </source>
</evidence>
<dbReference type="Proteomes" id="UP001165083">
    <property type="component" value="Unassembled WGS sequence"/>
</dbReference>
<dbReference type="AlphaFoldDB" id="A0A9W7D7Z7"/>
<feature type="compositionally biased region" description="Basic and acidic residues" evidence="1">
    <location>
        <begin position="50"/>
        <end position="65"/>
    </location>
</feature>
<dbReference type="Gene3D" id="1.10.10.60">
    <property type="entry name" value="Homeodomain-like"/>
    <property type="match status" value="1"/>
</dbReference>
<reference evidence="2" key="1">
    <citation type="submission" date="2023-04" db="EMBL/GenBank/DDBJ databases">
        <title>Phytophthora lilii NBRC 32176.</title>
        <authorList>
            <person name="Ichikawa N."/>
            <person name="Sato H."/>
            <person name="Tonouchi N."/>
        </authorList>
    </citation>
    <scope>NUCLEOTIDE SEQUENCE</scope>
    <source>
        <strain evidence="2">NBRC 32176</strain>
    </source>
</reference>
<dbReference type="InterPro" id="IPR009057">
    <property type="entry name" value="Homeodomain-like_sf"/>
</dbReference>
<dbReference type="EMBL" id="BSXW01012466">
    <property type="protein sequence ID" value="GMF65415.1"/>
    <property type="molecule type" value="Genomic_DNA"/>
</dbReference>
<gene>
    <name evidence="2" type="ORF">Plil01_001808300</name>
</gene>
<feature type="compositionally biased region" description="Basic and acidic residues" evidence="1">
    <location>
        <begin position="132"/>
        <end position="146"/>
    </location>
</feature>
<accession>A0A9W7D7Z7</accession>
<dbReference type="SUPFAM" id="SSF46689">
    <property type="entry name" value="Homeodomain-like"/>
    <property type="match status" value="1"/>
</dbReference>
<evidence type="ECO:0000313" key="2">
    <source>
        <dbReference type="EMBL" id="GMF65415.1"/>
    </source>
</evidence>
<dbReference type="OrthoDB" id="10257085at2759"/>
<organism evidence="2 3">
    <name type="scientific">Phytophthora lilii</name>
    <dbReference type="NCBI Taxonomy" id="2077276"/>
    <lineage>
        <taxon>Eukaryota</taxon>
        <taxon>Sar</taxon>
        <taxon>Stramenopiles</taxon>
        <taxon>Oomycota</taxon>
        <taxon>Peronosporomycetes</taxon>
        <taxon>Peronosporales</taxon>
        <taxon>Peronosporaceae</taxon>
        <taxon>Phytophthora</taxon>
    </lineage>
</organism>
<evidence type="ECO:0000313" key="3">
    <source>
        <dbReference type="Proteomes" id="UP001165083"/>
    </source>
</evidence>